<keyword evidence="3" id="KW-1133">Transmembrane helix</keyword>
<accession>A0AA37WDL6</accession>
<evidence type="ECO:0008006" key="6">
    <source>
        <dbReference type="Google" id="ProtNLM"/>
    </source>
</evidence>
<dbReference type="AlphaFoldDB" id="A0AA37WDL6"/>
<reference evidence="4" key="1">
    <citation type="journal article" date="2014" name="Int. J. Syst. Evol. Microbiol.">
        <title>Complete genome sequence of Corynebacterium casei LMG S-19264T (=DSM 44701T), isolated from a smear-ripened cheese.</title>
        <authorList>
            <consortium name="US DOE Joint Genome Institute (JGI-PGF)"/>
            <person name="Walter F."/>
            <person name="Albersmeier A."/>
            <person name="Kalinowski J."/>
            <person name="Ruckert C."/>
        </authorList>
    </citation>
    <scope>NUCLEOTIDE SEQUENCE</scope>
    <source>
        <strain evidence="4">NBRC 108769</strain>
    </source>
</reference>
<feature type="transmembrane region" description="Helical" evidence="3">
    <location>
        <begin position="426"/>
        <end position="442"/>
    </location>
</feature>
<evidence type="ECO:0000313" key="5">
    <source>
        <dbReference type="Proteomes" id="UP001156666"/>
    </source>
</evidence>
<evidence type="ECO:0000313" key="4">
    <source>
        <dbReference type="EMBL" id="GLR17038.1"/>
    </source>
</evidence>
<feature type="transmembrane region" description="Helical" evidence="3">
    <location>
        <begin position="219"/>
        <end position="248"/>
    </location>
</feature>
<dbReference type="PANTHER" id="PTHR44227">
    <property type="match status" value="1"/>
</dbReference>
<feature type="transmembrane region" description="Helical" evidence="3">
    <location>
        <begin position="369"/>
        <end position="391"/>
    </location>
</feature>
<feature type="transmembrane region" description="Helical" evidence="3">
    <location>
        <begin position="342"/>
        <end position="362"/>
    </location>
</feature>
<feature type="transmembrane region" description="Helical" evidence="3">
    <location>
        <begin position="260"/>
        <end position="284"/>
    </location>
</feature>
<keyword evidence="3" id="KW-0472">Membrane</keyword>
<feature type="transmembrane region" description="Helical" evidence="3">
    <location>
        <begin position="192"/>
        <end position="207"/>
    </location>
</feature>
<dbReference type="PANTHER" id="PTHR44227:SF3">
    <property type="entry name" value="PROTEIN O-MANNOSYL-TRANSFERASE TMTC4"/>
    <property type="match status" value="1"/>
</dbReference>
<name>A0AA37WDL6_9BACT</name>
<feature type="transmembrane region" description="Helical" evidence="3">
    <location>
        <begin position="397"/>
        <end position="414"/>
    </location>
</feature>
<evidence type="ECO:0000256" key="2">
    <source>
        <dbReference type="ARBA" id="ARBA00022803"/>
    </source>
</evidence>
<keyword evidence="2" id="KW-0802">TPR repeat</keyword>
<comment type="caution">
    <text evidence="4">The sequence shown here is derived from an EMBL/GenBank/DDBJ whole genome shotgun (WGS) entry which is preliminary data.</text>
</comment>
<keyword evidence="5" id="KW-1185">Reference proteome</keyword>
<dbReference type="InterPro" id="IPR052346">
    <property type="entry name" value="O-mannosyl-transferase_TMTC"/>
</dbReference>
<feature type="transmembrane region" description="Helical" evidence="3">
    <location>
        <begin position="40"/>
        <end position="57"/>
    </location>
</feature>
<dbReference type="Gene3D" id="1.25.40.10">
    <property type="entry name" value="Tetratricopeptide repeat domain"/>
    <property type="match status" value="1"/>
</dbReference>
<dbReference type="Proteomes" id="UP001156666">
    <property type="component" value="Unassembled WGS sequence"/>
</dbReference>
<evidence type="ECO:0000256" key="3">
    <source>
        <dbReference type="SAM" id="Phobius"/>
    </source>
</evidence>
<reference evidence="4" key="2">
    <citation type="submission" date="2023-01" db="EMBL/GenBank/DDBJ databases">
        <title>Draft genome sequence of Portibacter lacus strain NBRC 108769.</title>
        <authorList>
            <person name="Sun Q."/>
            <person name="Mori K."/>
        </authorList>
    </citation>
    <scope>NUCLEOTIDE SEQUENCE</scope>
    <source>
        <strain evidence="4">NBRC 108769</strain>
    </source>
</reference>
<dbReference type="EMBL" id="BSOH01000007">
    <property type="protein sequence ID" value="GLR17038.1"/>
    <property type="molecule type" value="Genomic_DNA"/>
</dbReference>
<feature type="transmembrane region" description="Helical" evidence="3">
    <location>
        <begin position="133"/>
        <end position="155"/>
    </location>
</feature>
<proteinExistence type="predicted"/>
<dbReference type="SUPFAM" id="SSF48452">
    <property type="entry name" value="TPR-like"/>
    <property type="match status" value="1"/>
</dbReference>
<keyword evidence="3" id="KW-0812">Transmembrane</keyword>
<sequence length="634" mass="72093">MAKKKKKVAKAVQAPKKVVKNASPAFEQTLFVEGFWKRNAIGAAIIFLLGMGLYLRTLNYEYVLDDQIVITKNVYTEKGFDGIWEILTTESFQGYFQSQKDLVVGSRYRPLSIVSFAIERGILGENNRQVSHFINALLYGLCGLLLFRVLSLIFVQKSTAKWYLGLGFGAALLWTLHPLHTEAVANIKGRDEIMALIGSLATLYYALKYMEKGGIVNLILACVSFFLGLLAKETTITFLGVIPMSIYFFQNGSIKKILKIFLPLLAVFALYIILRIQVIGYLVSDTVVTDIMNNPFVNMTVAQKYATIFYTLIIYLKLSIVPHPLTHDYYPFHIPTMEWTDFLPILSLVMYLAMGVFALWGIKKRSIPAFAILFYIMTLSIVSNLFFPIGTFMNERFIFMASIGMCILIAWVLLDFLPSLSEKIKPLYGIVAIGIISLAYGYKTFTRIPAWKSPLSLNASAIKVSKNSARANCFTGTAYFNEYKALPQGEAKKRALELAGHYVRRSKELYPEYHNANLMLSGVLTEEYAYDRDLDKLLAGFTEIIKTNPRITFMQEYYDYLKGRANTQKMLDFYYNTGKTILIDQQYKFNDGLNQLQFGLNIDPSNARILRAMAETYEKLGNSNKAQEYYNLIR</sequence>
<dbReference type="RefSeq" id="WP_235290783.1">
    <property type="nucleotide sequence ID" value="NZ_BSOH01000007.1"/>
</dbReference>
<protein>
    <recommendedName>
        <fullName evidence="6">Glycosyltransferase RgtA/B/C/D-like domain-containing protein</fullName>
    </recommendedName>
</protein>
<gene>
    <name evidence="4" type="ORF">GCM10007940_16530</name>
</gene>
<feature type="transmembrane region" description="Helical" evidence="3">
    <location>
        <begin position="305"/>
        <end position="322"/>
    </location>
</feature>
<organism evidence="4 5">
    <name type="scientific">Portibacter lacus</name>
    <dbReference type="NCBI Taxonomy" id="1099794"/>
    <lineage>
        <taxon>Bacteria</taxon>
        <taxon>Pseudomonadati</taxon>
        <taxon>Bacteroidota</taxon>
        <taxon>Saprospiria</taxon>
        <taxon>Saprospirales</taxon>
        <taxon>Haliscomenobacteraceae</taxon>
        <taxon>Portibacter</taxon>
    </lineage>
</organism>
<keyword evidence="1" id="KW-0677">Repeat</keyword>
<dbReference type="InterPro" id="IPR011990">
    <property type="entry name" value="TPR-like_helical_dom_sf"/>
</dbReference>
<evidence type="ECO:0000256" key="1">
    <source>
        <dbReference type="ARBA" id="ARBA00022737"/>
    </source>
</evidence>
<feature type="transmembrane region" description="Helical" evidence="3">
    <location>
        <begin position="162"/>
        <end position="180"/>
    </location>
</feature>